<proteinExistence type="predicted"/>
<evidence type="ECO:0000313" key="3">
    <source>
        <dbReference type="WBParaSite" id="SRAE_0000076400.1"/>
    </source>
</evidence>
<gene>
    <name evidence="1 3 4" type="ORF">SRAE_0000076400</name>
</gene>
<dbReference type="CTD" id="36374019"/>
<evidence type="ECO:0000313" key="4">
    <source>
        <dbReference type="WormBase" id="SRAE_0000076400"/>
    </source>
</evidence>
<sequence>MKKNIYKPSLYHNNKPQTVITKVFNKPFGKFEIKYRCNGQEIKNLNSQSSNSGYFDHDNNLCEDLERNLVGLKNNTLKLSSINKINNDENIKHTKDIELTEILKTTTLEKIYTSPSEIYENINWSPHLKNVFNDSNLLKVLTKFKLSINILERITMKKNNNSYHYRKTFLSQKAINDLVFNANKSNDNGFCEMKKILFVVIKHYLICYKENIDGVSFLKFNKNKLLNILSKPLPFSIRNFLFIYLILVASCKNSKEKYNIDCIPTIILILHNIIMPNFVGLSKKELKENISEMGDCKFRIMVNIFKDEYCNSVAADGLVHQMVIKMNNLLKADNNSKYLIDKKLTLEFGVVIYCLLPQFSWSINTYDIEFLFIGLEICDKFESITEALNLFFHRKKAISNIKLPYSINVVINKLSEIVLSLGERILETQYFKTFYVVLKNWLKIINDNYDLIKGSKLGQSFRNIDYYMKRYKLLIEEYEYNENNRN</sequence>
<dbReference type="RefSeq" id="XP_024500856.1">
    <property type="nucleotide sequence ID" value="XM_024646705.1"/>
</dbReference>
<evidence type="ECO:0000313" key="1">
    <source>
        <dbReference type="EMBL" id="CEF61649.1"/>
    </source>
</evidence>
<reference evidence="2" key="2">
    <citation type="submission" date="2014-09" db="EMBL/GenBank/DDBJ databases">
        <authorList>
            <person name="Martin A.A."/>
        </authorList>
    </citation>
    <scope>NUCLEOTIDE SEQUENCE</scope>
    <source>
        <strain evidence="2">ED321</strain>
    </source>
</reference>
<dbReference type="WBParaSite" id="SRAE_0000076400.1">
    <property type="protein sequence ID" value="SRAE_0000076400.1"/>
    <property type="gene ID" value="WBGene00256523"/>
</dbReference>
<dbReference type="Proteomes" id="UP000035682">
    <property type="component" value="Unplaced"/>
</dbReference>
<protein>
    <submittedName>
        <fullName evidence="1 3">Uncharacterized protein</fullName>
    </submittedName>
</protein>
<name>A0A090L2G7_STRRB</name>
<organism evidence="1">
    <name type="scientific">Strongyloides ratti</name>
    <name type="common">Parasitic roundworm</name>
    <dbReference type="NCBI Taxonomy" id="34506"/>
    <lineage>
        <taxon>Eukaryota</taxon>
        <taxon>Metazoa</taxon>
        <taxon>Ecdysozoa</taxon>
        <taxon>Nematoda</taxon>
        <taxon>Chromadorea</taxon>
        <taxon>Rhabditida</taxon>
        <taxon>Tylenchina</taxon>
        <taxon>Panagrolaimomorpha</taxon>
        <taxon>Strongyloidoidea</taxon>
        <taxon>Strongyloididae</taxon>
        <taxon>Strongyloides</taxon>
    </lineage>
</organism>
<dbReference type="EMBL" id="LN609435">
    <property type="protein sequence ID" value="CEF61649.1"/>
    <property type="molecule type" value="Genomic_DNA"/>
</dbReference>
<evidence type="ECO:0000313" key="2">
    <source>
        <dbReference type="Proteomes" id="UP000035682"/>
    </source>
</evidence>
<dbReference type="AlphaFoldDB" id="A0A090L2G7"/>
<keyword evidence="2" id="KW-1185">Reference proteome</keyword>
<dbReference type="WormBase" id="SRAE_0000076400">
    <property type="protein sequence ID" value="SRP03287"/>
    <property type="gene ID" value="WBGene00256523"/>
</dbReference>
<reference evidence="1" key="1">
    <citation type="submission" date="2014-09" db="EMBL/GenBank/DDBJ databases">
        <authorList>
            <person name="Aslett A.Martin."/>
        </authorList>
    </citation>
    <scope>NUCLEOTIDE SEQUENCE</scope>
    <source>
        <strain evidence="1">ED321 Heterogonic</strain>
    </source>
</reference>
<accession>A0A090L2G7</accession>
<reference evidence="3" key="3">
    <citation type="submission" date="2020-12" db="UniProtKB">
        <authorList>
            <consortium name="WormBaseParasite"/>
        </authorList>
    </citation>
    <scope>IDENTIFICATION</scope>
</reference>
<dbReference type="GeneID" id="36374019"/>